<dbReference type="GO" id="GO:0003735">
    <property type="term" value="F:structural constituent of ribosome"/>
    <property type="evidence" value="ECO:0007669"/>
    <property type="project" value="InterPro"/>
</dbReference>
<dbReference type="PANTHER" id="PTHR11620">
    <property type="entry name" value="60S RIBOSOMAL PROTEIN L23A"/>
    <property type="match status" value="1"/>
</dbReference>
<dbReference type="InterPro" id="IPR013025">
    <property type="entry name" value="Ribosomal_uL23-like"/>
</dbReference>
<evidence type="ECO:0000313" key="9">
    <source>
        <dbReference type="Proteomes" id="UP000630353"/>
    </source>
</evidence>
<evidence type="ECO:0000313" key="8">
    <source>
        <dbReference type="EMBL" id="GHD58820.1"/>
    </source>
</evidence>
<dbReference type="FunFam" id="3.30.70.330:FF:000001">
    <property type="entry name" value="50S ribosomal protein L23"/>
    <property type="match status" value="1"/>
</dbReference>
<proteinExistence type="inferred from homology"/>
<dbReference type="RefSeq" id="WP_189993350.1">
    <property type="nucleotide sequence ID" value="NZ_BMZS01000010.1"/>
</dbReference>
<evidence type="ECO:0000256" key="7">
    <source>
        <dbReference type="RuleBase" id="RU003934"/>
    </source>
</evidence>
<evidence type="ECO:0000256" key="1">
    <source>
        <dbReference type="ARBA" id="ARBA00006700"/>
    </source>
</evidence>
<dbReference type="EMBL" id="BMZS01000010">
    <property type="protein sequence ID" value="GHD58820.1"/>
    <property type="molecule type" value="Genomic_DNA"/>
</dbReference>
<dbReference type="GO" id="GO:1990904">
    <property type="term" value="C:ribonucleoprotein complex"/>
    <property type="evidence" value="ECO:0007669"/>
    <property type="project" value="UniProtKB-KW"/>
</dbReference>
<dbReference type="NCBIfam" id="NF004359">
    <property type="entry name" value="PRK05738.1-3"/>
    <property type="match status" value="1"/>
</dbReference>
<comment type="caution">
    <text evidence="8">The sequence shown here is derived from an EMBL/GenBank/DDBJ whole genome shotgun (WGS) entry which is preliminary data.</text>
</comment>
<protein>
    <recommendedName>
        <fullName evidence="6">Large ribosomal subunit protein uL23</fullName>
    </recommendedName>
</protein>
<dbReference type="NCBIfam" id="NF004360">
    <property type="entry name" value="PRK05738.1-5"/>
    <property type="match status" value="1"/>
</dbReference>
<dbReference type="GO" id="GO:0005840">
    <property type="term" value="C:ribosome"/>
    <property type="evidence" value="ECO:0007669"/>
    <property type="project" value="UniProtKB-KW"/>
</dbReference>
<gene>
    <name evidence="6 8" type="primary">rplW</name>
    <name evidence="8" type="ORF">GCM10017083_42360</name>
</gene>
<keyword evidence="9" id="KW-1185">Reference proteome</keyword>
<dbReference type="InterPro" id="IPR012677">
    <property type="entry name" value="Nucleotide-bd_a/b_plait_sf"/>
</dbReference>
<keyword evidence="2 6" id="KW-0699">rRNA-binding</keyword>
<reference evidence="8" key="2">
    <citation type="submission" date="2020-09" db="EMBL/GenBank/DDBJ databases">
        <authorList>
            <person name="Sun Q."/>
            <person name="Kim S."/>
        </authorList>
    </citation>
    <scope>NUCLEOTIDE SEQUENCE</scope>
    <source>
        <strain evidence="8">KCTC 42651</strain>
    </source>
</reference>
<dbReference type="Proteomes" id="UP000630353">
    <property type="component" value="Unassembled WGS sequence"/>
</dbReference>
<keyword evidence="5 6" id="KW-0687">Ribonucleoprotein</keyword>
<dbReference type="Gene3D" id="3.30.70.330">
    <property type="match status" value="1"/>
</dbReference>
<evidence type="ECO:0000256" key="2">
    <source>
        <dbReference type="ARBA" id="ARBA00022730"/>
    </source>
</evidence>
<evidence type="ECO:0000256" key="3">
    <source>
        <dbReference type="ARBA" id="ARBA00022884"/>
    </source>
</evidence>
<dbReference type="HAMAP" id="MF_01369_B">
    <property type="entry name" value="Ribosomal_uL23_B"/>
    <property type="match status" value="1"/>
</dbReference>
<name>A0A918XVU7_9PROT</name>
<evidence type="ECO:0000256" key="4">
    <source>
        <dbReference type="ARBA" id="ARBA00022980"/>
    </source>
</evidence>
<dbReference type="AlphaFoldDB" id="A0A918XVU7"/>
<organism evidence="8 9">
    <name type="scientific">Thalassobaculum fulvum</name>
    <dbReference type="NCBI Taxonomy" id="1633335"/>
    <lineage>
        <taxon>Bacteria</taxon>
        <taxon>Pseudomonadati</taxon>
        <taxon>Pseudomonadota</taxon>
        <taxon>Alphaproteobacteria</taxon>
        <taxon>Rhodospirillales</taxon>
        <taxon>Thalassobaculaceae</taxon>
        <taxon>Thalassobaculum</taxon>
    </lineage>
</organism>
<dbReference type="GO" id="GO:0019843">
    <property type="term" value="F:rRNA binding"/>
    <property type="evidence" value="ECO:0007669"/>
    <property type="project" value="UniProtKB-UniRule"/>
</dbReference>
<dbReference type="InterPro" id="IPR001014">
    <property type="entry name" value="Ribosomal_uL23_CS"/>
</dbReference>
<dbReference type="InterPro" id="IPR012678">
    <property type="entry name" value="Ribosomal_uL23/eL15/eS24_sf"/>
</dbReference>
<comment type="similarity">
    <text evidence="1 6 7">Belongs to the universal ribosomal protein uL23 family.</text>
</comment>
<keyword evidence="3 6" id="KW-0694">RNA-binding</keyword>
<comment type="subunit">
    <text evidence="6">Part of the 50S ribosomal subunit. Contacts protein L29, and trigger factor when it is bound to the ribosome.</text>
</comment>
<dbReference type="PROSITE" id="PS00050">
    <property type="entry name" value="RIBOSOMAL_L23"/>
    <property type="match status" value="1"/>
</dbReference>
<evidence type="ECO:0000256" key="6">
    <source>
        <dbReference type="HAMAP-Rule" id="MF_01369"/>
    </source>
</evidence>
<dbReference type="SUPFAM" id="SSF54189">
    <property type="entry name" value="Ribosomal proteins S24e, L23 and L15e"/>
    <property type="match status" value="1"/>
</dbReference>
<dbReference type="GO" id="GO:0006412">
    <property type="term" value="P:translation"/>
    <property type="evidence" value="ECO:0007669"/>
    <property type="project" value="UniProtKB-UniRule"/>
</dbReference>
<dbReference type="Pfam" id="PF00276">
    <property type="entry name" value="Ribosomal_L23"/>
    <property type="match status" value="1"/>
</dbReference>
<accession>A0A918XVU7</accession>
<keyword evidence="4 6" id="KW-0689">Ribosomal protein</keyword>
<reference evidence="8" key="1">
    <citation type="journal article" date="2014" name="Int. J. Syst. Evol. Microbiol.">
        <title>Complete genome sequence of Corynebacterium casei LMG S-19264T (=DSM 44701T), isolated from a smear-ripened cheese.</title>
        <authorList>
            <consortium name="US DOE Joint Genome Institute (JGI-PGF)"/>
            <person name="Walter F."/>
            <person name="Albersmeier A."/>
            <person name="Kalinowski J."/>
            <person name="Ruckert C."/>
        </authorList>
    </citation>
    <scope>NUCLEOTIDE SEQUENCE</scope>
    <source>
        <strain evidence="8">KCTC 42651</strain>
    </source>
</reference>
<dbReference type="NCBIfam" id="NF004363">
    <property type="entry name" value="PRK05738.2-4"/>
    <property type="match status" value="1"/>
</dbReference>
<sequence>MSIRPYKPKPTTVSAERAYEVLRAPIVTEKSTRGSEFNQVTFEVPVNATKPEIKLAVERLFEVQVRAVNTILVKGKTKRFRGRPGKRSDYKKAVVTLAEGQSIDLVAGV</sequence>
<comment type="function">
    <text evidence="6">One of the early assembly proteins it binds 23S rRNA. One of the proteins that surrounds the polypeptide exit tunnel on the outside of the ribosome. Forms the main docking site for trigger factor binding to the ribosome.</text>
</comment>
<evidence type="ECO:0000256" key="5">
    <source>
        <dbReference type="ARBA" id="ARBA00023274"/>
    </source>
</evidence>